<protein>
    <recommendedName>
        <fullName evidence="5">Transmembrane protein</fullName>
    </recommendedName>
</protein>
<sequence>MSDRFLTLWKSWVLVIQGRPYLLASLSLLCSGVVAGTLSFVSGIDKRVATLCRVLAFVFSILGAIFSIWGEIRNSQETSNDVERQQKDRVRNGAFELEEPGLPGELSVKTSHVADTSTQTGDSSARVDITTTSGSSHGSSHLTKVHDSEPFLPSTDVVTSTDLSRGIFGRVIWYPDRPLSVDLSQSAADPCEPDPLNAANANQNNYTAMVDSFNIDECEARDIPISEESPGPSSRGANLVPKLGSLPSNARMSFNNYGPGTMNVHISRSTIMLHQARSHAPIGGNAKLERSHKF</sequence>
<keyword evidence="2" id="KW-1133">Transmembrane helix</keyword>
<comment type="caution">
    <text evidence="3">The sequence shown here is derived from an EMBL/GenBank/DDBJ whole genome shotgun (WGS) entry which is preliminary data.</text>
</comment>
<evidence type="ECO:0000256" key="2">
    <source>
        <dbReference type="SAM" id="Phobius"/>
    </source>
</evidence>
<dbReference type="Proteomes" id="UP001465976">
    <property type="component" value="Unassembled WGS sequence"/>
</dbReference>
<feature type="transmembrane region" description="Helical" evidence="2">
    <location>
        <begin position="48"/>
        <end position="69"/>
    </location>
</feature>
<name>A0ABR3ENJ2_9AGAR</name>
<keyword evidence="2" id="KW-0812">Transmembrane</keyword>
<evidence type="ECO:0000313" key="4">
    <source>
        <dbReference type="Proteomes" id="UP001465976"/>
    </source>
</evidence>
<proteinExistence type="predicted"/>
<feature type="compositionally biased region" description="Low complexity" evidence="1">
    <location>
        <begin position="130"/>
        <end position="141"/>
    </location>
</feature>
<feature type="compositionally biased region" description="Polar residues" evidence="1">
    <location>
        <begin position="112"/>
        <end position="123"/>
    </location>
</feature>
<feature type="region of interest" description="Disordered" evidence="1">
    <location>
        <begin position="112"/>
        <end position="148"/>
    </location>
</feature>
<evidence type="ECO:0000313" key="3">
    <source>
        <dbReference type="EMBL" id="KAL0564452.1"/>
    </source>
</evidence>
<feature type="transmembrane region" description="Helical" evidence="2">
    <location>
        <begin position="20"/>
        <end position="41"/>
    </location>
</feature>
<evidence type="ECO:0008006" key="5">
    <source>
        <dbReference type="Google" id="ProtNLM"/>
    </source>
</evidence>
<keyword evidence="2" id="KW-0472">Membrane</keyword>
<dbReference type="EMBL" id="JBAHYK010002775">
    <property type="protein sequence ID" value="KAL0564452.1"/>
    <property type="molecule type" value="Genomic_DNA"/>
</dbReference>
<reference evidence="3 4" key="1">
    <citation type="submission" date="2024-02" db="EMBL/GenBank/DDBJ databases">
        <title>A draft genome for the cacao thread blight pathogen Marasmius crinis-equi.</title>
        <authorList>
            <person name="Cohen S.P."/>
            <person name="Baruah I.K."/>
            <person name="Amoako-Attah I."/>
            <person name="Bukari Y."/>
            <person name="Meinhardt L.W."/>
            <person name="Bailey B.A."/>
        </authorList>
    </citation>
    <scope>NUCLEOTIDE SEQUENCE [LARGE SCALE GENOMIC DNA]</scope>
    <source>
        <strain evidence="3 4">GH-76</strain>
    </source>
</reference>
<organism evidence="3 4">
    <name type="scientific">Marasmius crinis-equi</name>
    <dbReference type="NCBI Taxonomy" id="585013"/>
    <lineage>
        <taxon>Eukaryota</taxon>
        <taxon>Fungi</taxon>
        <taxon>Dikarya</taxon>
        <taxon>Basidiomycota</taxon>
        <taxon>Agaricomycotina</taxon>
        <taxon>Agaricomycetes</taxon>
        <taxon>Agaricomycetidae</taxon>
        <taxon>Agaricales</taxon>
        <taxon>Marasmiineae</taxon>
        <taxon>Marasmiaceae</taxon>
        <taxon>Marasmius</taxon>
    </lineage>
</organism>
<accession>A0ABR3ENJ2</accession>
<keyword evidence="4" id="KW-1185">Reference proteome</keyword>
<evidence type="ECO:0000256" key="1">
    <source>
        <dbReference type="SAM" id="MobiDB-lite"/>
    </source>
</evidence>
<gene>
    <name evidence="3" type="ORF">V5O48_017595</name>
</gene>